<sequence>MTSLKIKNQLSLKQRLYEENDHQSIVELISIINVFILEQALKADRLVNNDISFLIYMGHLFIMQERYVARRRGDQEIYGQWTINHPNLNDKDGVENNFKTLYRISKRLLKNLSIYVFV</sequence>
<evidence type="ECO:0000313" key="2">
    <source>
        <dbReference type="Proteomes" id="UP000077315"/>
    </source>
</evidence>
<organism evidence="1 2">
    <name type="scientific">Phycomyces blakesleeanus (strain ATCC 8743b / DSM 1359 / FGSC 10004 / NBRC 33097 / NRRL 1555)</name>
    <dbReference type="NCBI Taxonomy" id="763407"/>
    <lineage>
        <taxon>Eukaryota</taxon>
        <taxon>Fungi</taxon>
        <taxon>Fungi incertae sedis</taxon>
        <taxon>Mucoromycota</taxon>
        <taxon>Mucoromycotina</taxon>
        <taxon>Mucoromycetes</taxon>
        <taxon>Mucorales</taxon>
        <taxon>Phycomycetaceae</taxon>
        <taxon>Phycomyces</taxon>
    </lineage>
</organism>
<reference evidence="2" key="1">
    <citation type="submission" date="2015-06" db="EMBL/GenBank/DDBJ databases">
        <title>Expansion of signal transduction pathways in fungi by whole-genome duplication.</title>
        <authorList>
            <consortium name="DOE Joint Genome Institute"/>
            <person name="Corrochano L.M."/>
            <person name="Kuo A."/>
            <person name="Marcet-Houben M."/>
            <person name="Polaino S."/>
            <person name="Salamov A."/>
            <person name="Villalobos J.M."/>
            <person name="Alvarez M.I."/>
            <person name="Avalos J."/>
            <person name="Benito E.P."/>
            <person name="Benoit I."/>
            <person name="Burger G."/>
            <person name="Camino L.P."/>
            <person name="Canovas D."/>
            <person name="Cerda-Olmedo E."/>
            <person name="Cheng J.-F."/>
            <person name="Dominguez A."/>
            <person name="Elias M."/>
            <person name="Eslava A.P."/>
            <person name="Glaser F."/>
            <person name="Grimwood J."/>
            <person name="Gutierrez G."/>
            <person name="Heitman J."/>
            <person name="Henrissat B."/>
            <person name="Iturriaga E.A."/>
            <person name="Lang B.F."/>
            <person name="Lavin J.L."/>
            <person name="Lee S."/>
            <person name="Li W."/>
            <person name="Lindquist E."/>
            <person name="Lopez-Garcia S."/>
            <person name="Luque E.M."/>
            <person name="Marcos A.T."/>
            <person name="Martin J."/>
            <person name="McCluskey K."/>
            <person name="Medina H.R."/>
            <person name="Miralles-Duran A."/>
            <person name="Miyazaki A."/>
            <person name="Munoz-Torres E."/>
            <person name="Oguiza J.A."/>
            <person name="Ohm R."/>
            <person name="Olmedo M."/>
            <person name="Orejas M."/>
            <person name="Ortiz-Castellanos L."/>
            <person name="Pisabarro A.G."/>
            <person name="Rodriguez-Romero J."/>
            <person name="Ruiz-Herrera J."/>
            <person name="Ruiz-Vazquez R."/>
            <person name="Sanz C."/>
            <person name="Schackwitz W."/>
            <person name="Schmutz J."/>
            <person name="Shahriari M."/>
            <person name="Shelest E."/>
            <person name="Silva-Franco F."/>
            <person name="Soanes D."/>
            <person name="Syed K."/>
            <person name="Tagua V.G."/>
            <person name="Talbot N.J."/>
            <person name="Thon M."/>
            <person name="De vries R.P."/>
            <person name="Wiebenga A."/>
            <person name="Yadav J.S."/>
            <person name="Braun E.L."/>
            <person name="Baker S."/>
            <person name="Garre V."/>
            <person name="Horwitz B."/>
            <person name="Torres-Martinez S."/>
            <person name="Idnurm A."/>
            <person name="Herrera-Estrella A."/>
            <person name="Gabaldon T."/>
            <person name="Grigoriev I.V."/>
        </authorList>
    </citation>
    <scope>NUCLEOTIDE SEQUENCE [LARGE SCALE GENOMIC DNA]</scope>
    <source>
        <strain evidence="2">NRRL 1555(-)</strain>
    </source>
</reference>
<name>A0A167KCY0_PHYB8</name>
<dbReference type="AlphaFoldDB" id="A0A167KCY0"/>
<dbReference type="Proteomes" id="UP000077315">
    <property type="component" value="Unassembled WGS sequence"/>
</dbReference>
<dbReference type="RefSeq" id="XP_018285829.1">
    <property type="nucleotide sequence ID" value="XM_018437091.1"/>
</dbReference>
<proteinExistence type="predicted"/>
<dbReference type="EMBL" id="KV440997">
    <property type="protein sequence ID" value="OAD67789.1"/>
    <property type="molecule type" value="Genomic_DNA"/>
</dbReference>
<gene>
    <name evidence="1" type="ORF">PHYBLDRAFT_173708</name>
</gene>
<evidence type="ECO:0000313" key="1">
    <source>
        <dbReference type="EMBL" id="OAD67789.1"/>
    </source>
</evidence>
<dbReference type="VEuPathDB" id="FungiDB:PHYBLDRAFT_173708"/>
<protein>
    <submittedName>
        <fullName evidence="1">Uncharacterized protein</fullName>
    </submittedName>
</protein>
<accession>A0A167KCY0</accession>
<dbReference type="InParanoid" id="A0A167KCY0"/>
<dbReference type="GeneID" id="28997997"/>
<keyword evidence="2" id="KW-1185">Reference proteome</keyword>